<sequence length="186" mass="21842">MIHIKGNKVTLRTATPSDIENIYFWKYVDEKQEAKKWNGPYIPEKHKSKAAFLKEWTKDEELFEDVPSSLIIAVDEQFIGVVGAYWVDKNTNWLETGIVTYDTAYWNGGYGSEAYRLWIDYLFENTPLHRLGMSTWSGNERMIRVAEKLGMQLEARIRDARIVDGKYYDAIKMGILRSEWERQETN</sequence>
<keyword evidence="2" id="KW-0808">Transferase</keyword>
<evidence type="ECO:0000313" key="2">
    <source>
        <dbReference type="EMBL" id="AVK96665.1"/>
    </source>
</evidence>
<dbReference type="EMBL" id="CP019980">
    <property type="protein sequence ID" value="AVK96665.1"/>
    <property type="molecule type" value="Genomic_DNA"/>
</dbReference>
<dbReference type="GeneID" id="48276628"/>
<evidence type="ECO:0000259" key="1">
    <source>
        <dbReference type="PROSITE" id="PS51186"/>
    </source>
</evidence>
<dbReference type="EMBL" id="UFSZ01000001">
    <property type="protein sequence ID" value="SUV17531.1"/>
    <property type="molecule type" value="Genomic_DNA"/>
</dbReference>
<reference evidence="2 4" key="1">
    <citation type="submission" date="2017-03" db="EMBL/GenBank/DDBJ databases">
        <title>The whole genome sequencing and assembly of Lysinibacillus sphaericus DSM 28T strain.</title>
        <authorList>
            <person name="Lee Y.-J."/>
            <person name="Yi H."/>
            <person name="Bahn Y.-S."/>
            <person name="Kim J.F."/>
            <person name="Lee D.-W."/>
        </authorList>
    </citation>
    <scope>NUCLEOTIDE SEQUENCE [LARGE SCALE GENOMIC DNA]</scope>
    <source>
        <strain evidence="2 4">DSM 28</strain>
    </source>
</reference>
<gene>
    <name evidence="3" type="primary">ydaF_6</name>
    <name evidence="2" type="ORF">LS41612_10485</name>
    <name evidence="3" type="ORF">NCTC10338_02634</name>
</gene>
<evidence type="ECO:0000313" key="4">
    <source>
        <dbReference type="Proteomes" id="UP000238825"/>
    </source>
</evidence>
<keyword evidence="3" id="KW-0012">Acyltransferase</keyword>
<dbReference type="RefSeq" id="WP_024364899.1">
    <property type="nucleotide sequence ID" value="NZ_BJNS01000048.1"/>
</dbReference>
<evidence type="ECO:0000313" key="3">
    <source>
        <dbReference type="EMBL" id="SUV17531.1"/>
    </source>
</evidence>
<feature type="domain" description="N-acetyltransferase" evidence="1">
    <location>
        <begin position="9"/>
        <end position="174"/>
    </location>
</feature>
<dbReference type="InterPro" id="IPR000182">
    <property type="entry name" value="GNAT_dom"/>
</dbReference>
<dbReference type="EC" id="2.3.1.-" evidence="3"/>
<accession>A0A2S0JZV4</accession>
<dbReference type="AlphaFoldDB" id="A0A2S0JZV4"/>
<dbReference type="GO" id="GO:0016747">
    <property type="term" value="F:acyltransferase activity, transferring groups other than amino-acyl groups"/>
    <property type="evidence" value="ECO:0007669"/>
    <property type="project" value="InterPro"/>
</dbReference>
<dbReference type="PANTHER" id="PTHR43415:SF4">
    <property type="entry name" value="N-ACETYLTRANSFERASE DOMAIN-CONTAINING PROTEIN"/>
    <property type="match status" value="1"/>
</dbReference>
<organism evidence="2 4">
    <name type="scientific">Lysinibacillus sphaericus</name>
    <name type="common">Bacillus sphaericus</name>
    <dbReference type="NCBI Taxonomy" id="1421"/>
    <lineage>
        <taxon>Bacteria</taxon>
        <taxon>Bacillati</taxon>
        <taxon>Bacillota</taxon>
        <taxon>Bacilli</taxon>
        <taxon>Bacillales</taxon>
        <taxon>Bacillaceae</taxon>
        <taxon>Lysinibacillus</taxon>
    </lineage>
</organism>
<dbReference type="Gene3D" id="3.40.630.30">
    <property type="match status" value="1"/>
</dbReference>
<dbReference type="PANTHER" id="PTHR43415">
    <property type="entry name" value="SPERMIDINE N(1)-ACETYLTRANSFERASE"/>
    <property type="match status" value="1"/>
</dbReference>
<reference evidence="3 5" key="2">
    <citation type="submission" date="2018-06" db="EMBL/GenBank/DDBJ databases">
        <authorList>
            <consortium name="Pathogen Informatics"/>
            <person name="Doyle S."/>
        </authorList>
    </citation>
    <scope>NUCLEOTIDE SEQUENCE [LARGE SCALE GENOMIC DNA]</scope>
    <source>
        <strain evidence="3 5">NCTC10338</strain>
    </source>
</reference>
<dbReference type="Proteomes" id="UP000255295">
    <property type="component" value="Unassembled WGS sequence"/>
</dbReference>
<protein>
    <submittedName>
        <fullName evidence="2 3">Acetyltransferase</fullName>
        <ecNumber evidence="3">2.3.1.-</ecNumber>
    </submittedName>
</protein>
<dbReference type="Proteomes" id="UP000238825">
    <property type="component" value="Chromosome"/>
</dbReference>
<proteinExistence type="predicted"/>
<name>A0A2S0JZV4_LYSSH</name>
<evidence type="ECO:0000313" key="5">
    <source>
        <dbReference type="Proteomes" id="UP000255295"/>
    </source>
</evidence>
<dbReference type="SUPFAM" id="SSF55729">
    <property type="entry name" value="Acyl-CoA N-acyltransferases (Nat)"/>
    <property type="match status" value="1"/>
</dbReference>
<dbReference type="Pfam" id="PF13302">
    <property type="entry name" value="Acetyltransf_3"/>
    <property type="match status" value="1"/>
</dbReference>
<dbReference type="InterPro" id="IPR016181">
    <property type="entry name" value="Acyl_CoA_acyltransferase"/>
</dbReference>
<dbReference type="PROSITE" id="PS51186">
    <property type="entry name" value="GNAT"/>
    <property type="match status" value="1"/>
</dbReference>